<reference evidence="1 2" key="1">
    <citation type="submission" date="2015-01" db="EMBL/GenBank/DDBJ databases">
        <title>Evolution of Trichinella species and genotypes.</title>
        <authorList>
            <person name="Korhonen P.K."/>
            <person name="Edoardo P."/>
            <person name="Giuseppe L.R."/>
            <person name="Gasser R.B."/>
        </authorList>
    </citation>
    <scope>NUCLEOTIDE SEQUENCE [LARGE SCALE GENOMIC DNA]</scope>
    <source>
        <strain evidence="1">ISS13</strain>
    </source>
</reference>
<feature type="non-terminal residue" evidence="1">
    <location>
        <position position="90"/>
    </location>
</feature>
<proteinExistence type="predicted"/>
<dbReference type="Proteomes" id="UP000054632">
    <property type="component" value="Unassembled WGS sequence"/>
</dbReference>
<sequence length="90" mass="10448">MTASWPLLLFSNLIDMSDNNSHISWTHCNQQWNASKINWLPRAIISAHLVQNVQSKVKKNSTSSITQKALQLTTIRYHRQQNCNPLQYLK</sequence>
<dbReference type="EMBL" id="JYDR01000057">
    <property type="protein sequence ID" value="KRY71510.1"/>
    <property type="molecule type" value="Genomic_DNA"/>
</dbReference>
<protein>
    <submittedName>
        <fullName evidence="1">Uncharacterized protein</fullName>
    </submittedName>
</protein>
<accession>A0A0V1ECR2</accession>
<name>A0A0V1ECR2_TRIPS</name>
<dbReference type="AlphaFoldDB" id="A0A0V1ECR2"/>
<evidence type="ECO:0000313" key="2">
    <source>
        <dbReference type="Proteomes" id="UP000054632"/>
    </source>
</evidence>
<organism evidence="1 2">
    <name type="scientific">Trichinella pseudospiralis</name>
    <name type="common">Parasitic roundworm</name>
    <dbReference type="NCBI Taxonomy" id="6337"/>
    <lineage>
        <taxon>Eukaryota</taxon>
        <taxon>Metazoa</taxon>
        <taxon>Ecdysozoa</taxon>
        <taxon>Nematoda</taxon>
        <taxon>Enoplea</taxon>
        <taxon>Dorylaimia</taxon>
        <taxon>Trichinellida</taxon>
        <taxon>Trichinellidae</taxon>
        <taxon>Trichinella</taxon>
    </lineage>
</organism>
<gene>
    <name evidence="1" type="ORF">T4A_2510</name>
</gene>
<comment type="caution">
    <text evidence="1">The sequence shown here is derived from an EMBL/GenBank/DDBJ whole genome shotgun (WGS) entry which is preliminary data.</text>
</comment>
<evidence type="ECO:0000313" key="1">
    <source>
        <dbReference type="EMBL" id="KRY71510.1"/>
    </source>
</evidence>